<feature type="domain" description="Clr5" evidence="4">
    <location>
        <begin position="11"/>
        <end position="61"/>
    </location>
</feature>
<dbReference type="Pfam" id="PF14420">
    <property type="entry name" value="Clr5"/>
    <property type="match status" value="1"/>
</dbReference>
<evidence type="ECO:0000259" key="4">
    <source>
        <dbReference type="Pfam" id="PF14420"/>
    </source>
</evidence>
<dbReference type="OrthoDB" id="539213at2759"/>
<evidence type="ECO:0000313" key="6">
    <source>
        <dbReference type="Proteomes" id="UP000266234"/>
    </source>
</evidence>
<reference evidence="5 6" key="1">
    <citation type="journal article" date="2018" name="PLoS Pathog.">
        <title>Evolution of structural diversity of trichothecenes, a family of toxins produced by plant pathogenic and entomopathogenic fungi.</title>
        <authorList>
            <person name="Proctor R.H."/>
            <person name="McCormick S.P."/>
            <person name="Kim H.S."/>
            <person name="Cardoza R.E."/>
            <person name="Stanley A.M."/>
            <person name="Lindo L."/>
            <person name="Kelly A."/>
            <person name="Brown D.W."/>
            <person name="Lee T."/>
            <person name="Vaughan M.M."/>
            <person name="Alexander N.J."/>
            <person name="Busman M."/>
            <person name="Gutierrez S."/>
        </authorList>
    </citation>
    <scope>NUCLEOTIDE SEQUENCE [LARGE SCALE GENOMIC DNA]</scope>
    <source>
        <strain evidence="5 6">NRRL 20695</strain>
    </source>
</reference>
<dbReference type="Proteomes" id="UP000266234">
    <property type="component" value="Unassembled WGS sequence"/>
</dbReference>
<dbReference type="InterPro" id="IPR051165">
    <property type="entry name" value="Multifunctional_ANK_Repeat"/>
</dbReference>
<proteinExistence type="predicted"/>
<dbReference type="SMART" id="SM00248">
    <property type="entry name" value="ANK"/>
    <property type="match status" value="7"/>
</dbReference>
<dbReference type="InterPro" id="IPR002110">
    <property type="entry name" value="Ankyrin_rpt"/>
</dbReference>
<dbReference type="InterPro" id="IPR025676">
    <property type="entry name" value="Clr5_dom"/>
</dbReference>
<dbReference type="AlphaFoldDB" id="A0A395SMQ4"/>
<accession>A0A395SMQ4</accession>
<keyword evidence="2 3" id="KW-0040">ANK repeat</keyword>
<organism evidence="5 6">
    <name type="scientific">Fusarium longipes</name>
    <dbReference type="NCBI Taxonomy" id="694270"/>
    <lineage>
        <taxon>Eukaryota</taxon>
        <taxon>Fungi</taxon>
        <taxon>Dikarya</taxon>
        <taxon>Ascomycota</taxon>
        <taxon>Pezizomycotina</taxon>
        <taxon>Sordariomycetes</taxon>
        <taxon>Hypocreomycetidae</taxon>
        <taxon>Hypocreales</taxon>
        <taxon>Nectriaceae</taxon>
        <taxon>Fusarium</taxon>
    </lineage>
</organism>
<dbReference type="PROSITE" id="PS50297">
    <property type="entry name" value="ANK_REP_REGION"/>
    <property type="match status" value="3"/>
</dbReference>
<evidence type="ECO:0000313" key="5">
    <source>
        <dbReference type="EMBL" id="RGP73718.1"/>
    </source>
</evidence>
<dbReference type="PANTHER" id="PTHR24123">
    <property type="entry name" value="ANKYRIN REPEAT-CONTAINING"/>
    <property type="match status" value="1"/>
</dbReference>
<dbReference type="Pfam" id="PF12796">
    <property type="entry name" value="Ank_2"/>
    <property type="match status" value="3"/>
</dbReference>
<evidence type="ECO:0000256" key="2">
    <source>
        <dbReference type="ARBA" id="ARBA00023043"/>
    </source>
</evidence>
<dbReference type="PANTHER" id="PTHR24123:SF141">
    <property type="entry name" value="ANKYRIN 2, ISOFORM U"/>
    <property type="match status" value="1"/>
</dbReference>
<gene>
    <name evidence="5" type="ORF">FLONG3_6266</name>
</gene>
<comment type="caution">
    <text evidence="5">The sequence shown here is derived from an EMBL/GenBank/DDBJ whole genome shotgun (WGS) entry which is preliminary data.</text>
</comment>
<evidence type="ECO:0000256" key="1">
    <source>
        <dbReference type="ARBA" id="ARBA00022737"/>
    </source>
</evidence>
<feature type="repeat" description="ANK" evidence="3">
    <location>
        <begin position="1057"/>
        <end position="1083"/>
    </location>
</feature>
<sequence length="1205" mass="134741">MNISSTDTTEDLWLRYKAFIRYKYLVDDVPLKELVRVLHDQGFTITKAKLEYKIKKWGFSKNFKASTWRAIARVIKKRKQMGKESEVRRNEQIIDKAKVAKEIARHRQTLVDELKPDPKRRSLSPDISVCTPSTANHGIAWPETLPWLEIRDAFWDPCVSKPNNLVANARLTLPSNETASMILMYMFRRRSDTGYITFADLTTALFMTMPDRDSGDRAQAINTPTAEPSSAILPKLFGVMLYNLSNGLPHTSESDLNALSSILPIAMAGNEADIKSLRAKHITIRAFFEQLFKAEIHRVTRPQPLQRQGYEMRPLNLIKLLLDVGQDPNQPVLGHRGFRNVTPIQAALQCGHVVLVRLLLDFHASIDECQKYLEGPSAIQSILSNGLSKVEQSRLLRVLHDYRAISVEQIFCGAIELNDSLLIEQLLQEDIDVTKTHHEWPIEDGSSCSFKLEICLCRKSPLTASLGMGNDLFARLLGHPSTTSHPAYVVSPEFFVIAATKGDFDTMAYLLELEPLGLTCQFNDITPLTAAVAYNNLPIARLLLDLGAVTSSHLLVIAASFGLQDMLQLLIHYGVPLNKVGRRGRQSLRWFDDLGDVYFQGAQPIIKMLLDSFKRAVTVSQISCLTTLIQAGAPLMGGEISAFAERGWLGPLNAALSSGWDPNDRDRSGRTVIQVSLHSTNKNTISHDGEPLTLVDRYHTIKVLLEHGAGLVGGETVQSIRDNDKDLTTLLHHHGGSLTDTDQDGTSYLEAFIMTGHFDGYEATYDYPERHFLWSLIRDRGVSINVGSLCAAIQTQNWRLVDDLLLLPFQESPDRRALESTAIGLTARAGNLQVLRKILGRTSKPLNLQPAFVPFTLYLGNVFGRELLGEVERDSFWRSRSASHVPITCSPLVLAALGAEAVGFEELLRQGFRPDLITIAVVMRYKTASGCFQILRQYCSDFRILARPREPLRSLLNISIMDGDIDQLKQLVEAGLDVNDHDVTIFYGRSPLQQAVELGDLEAVEYLLEQGAHVNAPPAYYMGATALQLASINGYIGLAKILLDHGARVNAIGARHEGRTALEGAAEYGRLDMLEFLLQNSANYIGSGRIQFVSAVRYASDEGYTACAEWLKHNYGWSEEDQVIIDGGDLGYTMLTHHCKKCFPFCCHEIHGSEEECIYDYPRDLEHHLDKVCNDCVSDSEWSGEEDEQSRRCASAREWSEDEDE</sequence>
<keyword evidence="1" id="KW-0677">Repeat</keyword>
<feature type="repeat" description="ANK" evidence="3">
    <location>
        <begin position="987"/>
        <end position="1019"/>
    </location>
</feature>
<evidence type="ECO:0000256" key="3">
    <source>
        <dbReference type="PROSITE-ProRule" id="PRU00023"/>
    </source>
</evidence>
<protein>
    <submittedName>
        <fullName evidence="5">Sex-determining fem-1</fullName>
    </submittedName>
</protein>
<dbReference type="Gene3D" id="1.25.40.20">
    <property type="entry name" value="Ankyrin repeat-containing domain"/>
    <property type="match status" value="4"/>
</dbReference>
<name>A0A395SMQ4_9HYPO</name>
<dbReference type="STRING" id="694270.A0A395SMQ4"/>
<dbReference type="PROSITE" id="PS50088">
    <property type="entry name" value="ANK_REPEAT"/>
    <property type="match status" value="3"/>
</dbReference>
<feature type="repeat" description="ANK" evidence="3">
    <location>
        <begin position="1022"/>
        <end position="1054"/>
    </location>
</feature>
<dbReference type="EMBL" id="PXOG01000137">
    <property type="protein sequence ID" value="RGP73718.1"/>
    <property type="molecule type" value="Genomic_DNA"/>
</dbReference>
<dbReference type="InterPro" id="IPR036770">
    <property type="entry name" value="Ankyrin_rpt-contain_sf"/>
</dbReference>
<keyword evidence="6" id="KW-1185">Reference proteome</keyword>
<dbReference type="SUPFAM" id="SSF48403">
    <property type="entry name" value="Ankyrin repeat"/>
    <property type="match status" value="2"/>
</dbReference>